<dbReference type="AlphaFoldDB" id="A0A9J6EWZ4"/>
<comment type="caution">
    <text evidence="2">The sequence shown here is derived from an EMBL/GenBank/DDBJ whole genome shotgun (WGS) entry which is preliminary data.</text>
</comment>
<accession>A0A9J6EWZ4</accession>
<organism evidence="2 3">
    <name type="scientific">Rhipicephalus microplus</name>
    <name type="common">Cattle tick</name>
    <name type="synonym">Boophilus microplus</name>
    <dbReference type="NCBI Taxonomy" id="6941"/>
    <lineage>
        <taxon>Eukaryota</taxon>
        <taxon>Metazoa</taxon>
        <taxon>Ecdysozoa</taxon>
        <taxon>Arthropoda</taxon>
        <taxon>Chelicerata</taxon>
        <taxon>Arachnida</taxon>
        <taxon>Acari</taxon>
        <taxon>Parasitiformes</taxon>
        <taxon>Ixodida</taxon>
        <taxon>Ixodoidea</taxon>
        <taxon>Ixodidae</taxon>
        <taxon>Rhipicephalinae</taxon>
        <taxon>Rhipicephalus</taxon>
        <taxon>Boophilus</taxon>
    </lineage>
</organism>
<reference evidence="2" key="2">
    <citation type="submission" date="2021-09" db="EMBL/GenBank/DDBJ databases">
        <authorList>
            <person name="Jia N."/>
            <person name="Wang J."/>
            <person name="Shi W."/>
            <person name="Du L."/>
            <person name="Sun Y."/>
            <person name="Zhan W."/>
            <person name="Jiang J."/>
            <person name="Wang Q."/>
            <person name="Zhang B."/>
            <person name="Ji P."/>
            <person name="Sakyi L.B."/>
            <person name="Cui X."/>
            <person name="Yuan T."/>
            <person name="Jiang B."/>
            <person name="Yang W."/>
            <person name="Lam T.T.-Y."/>
            <person name="Chang Q."/>
            <person name="Ding S."/>
            <person name="Wang X."/>
            <person name="Zhu J."/>
            <person name="Ruan X."/>
            <person name="Zhao L."/>
            <person name="Wei J."/>
            <person name="Que T."/>
            <person name="Du C."/>
            <person name="Cheng J."/>
            <person name="Dai P."/>
            <person name="Han X."/>
            <person name="Huang E."/>
            <person name="Gao Y."/>
            <person name="Liu J."/>
            <person name="Shao H."/>
            <person name="Ye R."/>
            <person name="Li L."/>
            <person name="Wei W."/>
            <person name="Wang X."/>
            <person name="Wang C."/>
            <person name="Huo Q."/>
            <person name="Li W."/>
            <person name="Guo W."/>
            <person name="Chen H."/>
            <person name="Chen S."/>
            <person name="Zhou L."/>
            <person name="Zhou L."/>
            <person name="Ni X."/>
            <person name="Tian J."/>
            <person name="Zhou Y."/>
            <person name="Sheng Y."/>
            <person name="Liu T."/>
            <person name="Pan Y."/>
            <person name="Xia L."/>
            <person name="Li J."/>
            <person name="Zhao F."/>
            <person name="Cao W."/>
        </authorList>
    </citation>
    <scope>NUCLEOTIDE SEQUENCE</scope>
    <source>
        <strain evidence="2">Rmic-2018</strain>
        <tissue evidence="2">Larvae</tissue>
    </source>
</reference>
<evidence type="ECO:0000256" key="1">
    <source>
        <dbReference type="SAM" id="MobiDB-lite"/>
    </source>
</evidence>
<keyword evidence="3" id="KW-1185">Reference proteome</keyword>
<sequence>MTTTVKHVATHEYGFGYGFGYPLGTCAYGLGYGLAAYGLKYSYSLSAINYTTVLMKKCKHITTRCIPFAVVFLAVTLEGLRATAVFPQVVVPVIPQRFPQGFPQLVPHVPPVLVHQLIKTNVVPTVSVNDTISDHDLSKSGDHPAVESKPASPEEAGNCTAEVDDKKAVGPRAQGPFVPVTLPLLPFGPAVRTVPYVPGYGFGYVPCFNCPRFVLGNGFPPYGVIG</sequence>
<protein>
    <submittedName>
        <fullName evidence="2">Uncharacterized protein</fullName>
    </submittedName>
</protein>
<dbReference type="Proteomes" id="UP000821866">
    <property type="component" value="Chromosome 1"/>
</dbReference>
<feature type="region of interest" description="Disordered" evidence="1">
    <location>
        <begin position="133"/>
        <end position="158"/>
    </location>
</feature>
<gene>
    <name evidence="2" type="ORF">HPB51_001824</name>
</gene>
<reference evidence="2" key="1">
    <citation type="journal article" date="2020" name="Cell">
        <title>Large-Scale Comparative Analyses of Tick Genomes Elucidate Their Genetic Diversity and Vector Capacities.</title>
        <authorList>
            <consortium name="Tick Genome and Microbiome Consortium (TIGMIC)"/>
            <person name="Jia N."/>
            <person name="Wang J."/>
            <person name="Shi W."/>
            <person name="Du L."/>
            <person name="Sun Y."/>
            <person name="Zhan W."/>
            <person name="Jiang J.F."/>
            <person name="Wang Q."/>
            <person name="Zhang B."/>
            <person name="Ji P."/>
            <person name="Bell-Sakyi L."/>
            <person name="Cui X.M."/>
            <person name="Yuan T.T."/>
            <person name="Jiang B.G."/>
            <person name="Yang W.F."/>
            <person name="Lam T.T."/>
            <person name="Chang Q.C."/>
            <person name="Ding S.J."/>
            <person name="Wang X.J."/>
            <person name="Zhu J.G."/>
            <person name="Ruan X.D."/>
            <person name="Zhao L."/>
            <person name="Wei J.T."/>
            <person name="Ye R.Z."/>
            <person name="Que T.C."/>
            <person name="Du C.H."/>
            <person name="Zhou Y.H."/>
            <person name="Cheng J.X."/>
            <person name="Dai P.F."/>
            <person name="Guo W.B."/>
            <person name="Han X.H."/>
            <person name="Huang E.J."/>
            <person name="Li L.F."/>
            <person name="Wei W."/>
            <person name="Gao Y.C."/>
            <person name="Liu J.Z."/>
            <person name="Shao H.Z."/>
            <person name="Wang X."/>
            <person name="Wang C.C."/>
            <person name="Yang T.C."/>
            <person name="Huo Q.B."/>
            <person name="Li W."/>
            <person name="Chen H.Y."/>
            <person name="Chen S.E."/>
            <person name="Zhou L.G."/>
            <person name="Ni X.B."/>
            <person name="Tian J.H."/>
            <person name="Sheng Y."/>
            <person name="Liu T."/>
            <person name="Pan Y.S."/>
            <person name="Xia L.Y."/>
            <person name="Li J."/>
            <person name="Zhao F."/>
            <person name="Cao W.C."/>
        </authorList>
    </citation>
    <scope>NUCLEOTIDE SEQUENCE</scope>
    <source>
        <strain evidence="2">Rmic-2018</strain>
    </source>
</reference>
<dbReference type="EMBL" id="JABSTU010000001">
    <property type="protein sequence ID" value="KAH8038560.1"/>
    <property type="molecule type" value="Genomic_DNA"/>
</dbReference>
<feature type="compositionally biased region" description="Basic and acidic residues" evidence="1">
    <location>
        <begin position="133"/>
        <end position="146"/>
    </location>
</feature>
<name>A0A9J6EWZ4_RHIMP</name>
<evidence type="ECO:0000313" key="3">
    <source>
        <dbReference type="Proteomes" id="UP000821866"/>
    </source>
</evidence>
<proteinExistence type="predicted"/>
<evidence type="ECO:0000313" key="2">
    <source>
        <dbReference type="EMBL" id="KAH8038560.1"/>
    </source>
</evidence>